<reference evidence="1 2" key="1">
    <citation type="submission" date="2016-07" db="EMBL/GenBank/DDBJ databases">
        <title>Draft genome of the white-rot fungus Obba rivulosa 3A-2.</title>
        <authorList>
            <consortium name="DOE Joint Genome Institute"/>
            <person name="Miettinen O."/>
            <person name="Riley R."/>
            <person name="Acob R."/>
            <person name="Barry K."/>
            <person name="Cullen D."/>
            <person name="De Vries R."/>
            <person name="Hainaut M."/>
            <person name="Hatakka A."/>
            <person name="Henrissat B."/>
            <person name="Hilden K."/>
            <person name="Kuo R."/>
            <person name="Labutti K."/>
            <person name="Lipzen A."/>
            <person name="Makela M.R."/>
            <person name="Sandor L."/>
            <person name="Spatafora J.W."/>
            <person name="Grigoriev I.V."/>
            <person name="Hibbett D.S."/>
        </authorList>
    </citation>
    <scope>NUCLEOTIDE SEQUENCE [LARGE SCALE GENOMIC DNA]</scope>
    <source>
        <strain evidence="1 2">3A-2</strain>
    </source>
</reference>
<protein>
    <submittedName>
        <fullName evidence="1">Uncharacterized protein</fullName>
    </submittedName>
</protein>
<keyword evidence="2" id="KW-1185">Reference proteome</keyword>
<dbReference type="AlphaFoldDB" id="A0A8E2DIU9"/>
<gene>
    <name evidence="1" type="ORF">OBBRIDRAFT_653881</name>
</gene>
<organism evidence="1 2">
    <name type="scientific">Obba rivulosa</name>
    <dbReference type="NCBI Taxonomy" id="1052685"/>
    <lineage>
        <taxon>Eukaryota</taxon>
        <taxon>Fungi</taxon>
        <taxon>Dikarya</taxon>
        <taxon>Basidiomycota</taxon>
        <taxon>Agaricomycotina</taxon>
        <taxon>Agaricomycetes</taxon>
        <taxon>Polyporales</taxon>
        <taxon>Gelatoporiaceae</taxon>
        <taxon>Obba</taxon>
    </lineage>
</organism>
<accession>A0A8E2DIU9</accession>
<evidence type="ECO:0000313" key="2">
    <source>
        <dbReference type="Proteomes" id="UP000250043"/>
    </source>
</evidence>
<proteinExistence type="predicted"/>
<dbReference type="EMBL" id="KV722421">
    <property type="protein sequence ID" value="OCH89710.1"/>
    <property type="molecule type" value="Genomic_DNA"/>
</dbReference>
<name>A0A8E2DIU9_9APHY</name>
<sequence>MSDCAQCTPADVPNDCNRTVSLPRTLCPFQLFAMSLSPLSPPPERHSCKSRCRHSFHDVPVSHFHPCCHHRDRLSCPQYSRLSSHVIMYHIALFSNPVVLHMWHCAL</sequence>
<evidence type="ECO:0000313" key="1">
    <source>
        <dbReference type="EMBL" id="OCH89710.1"/>
    </source>
</evidence>
<dbReference type="Proteomes" id="UP000250043">
    <property type="component" value="Unassembled WGS sequence"/>
</dbReference>